<proteinExistence type="predicted"/>
<protein>
    <submittedName>
        <fullName evidence="1">10841_t:CDS:1</fullName>
    </submittedName>
</protein>
<keyword evidence="2" id="KW-1185">Reference proteome</keyword>
<dbReference type="EMBL" id="CAJVPU010020242">
    <property type="protein sequence ID" value="CAG8675676.1"/>
    <property type="molecule type" value="Genomic_DNA"/>
</dbReference>
<feature type="non-terminal residue" evidence="1">
    <location>
        <position position="1"/>
    </location>
</feature>
<comment type="caution">
    <text evidence="1">The sequence shown here is derived from an EMBL/GenBank/DDBJ whole genome shotgun (WGS) entry which is preliminary data.</text>
</comment>
<gene>
    <name evidence="1" type="ORF">DHETER_LOCUS10393</name>
</gene>
<name>A0ACA9NUB3_9GLOM</name>
<reference evidence="1" key="1">
    <citation type="submission" date="2021-06" db="EMBL/GenBank/DDBJ databases">
        <authorList>
            <person name="Kallberg Y."/>
            <person name="Tangrot J."/>
            <person name="Rosling A."/>
        </authorList>
    </citation>
    <scope>NUCLEOTIDE SEQUENCE</scope>
    <source>
        <strain evidence="1">IL203A</strain>
    </source>
</reference>
<sequence length="62" mass="7242">LKYTKVPKSYAIPNNYSVITTWGKPTTLYTIKDHIEYIDNSPVYYINYGPDFEFEVVSNRSS</sequence>
<feature type="non-terminal residue" evidence="1">
    <location>
        <position position="62"/>
    </location>
</feature>
<organism evidence="1 2">
    <name type="scientific">Dentiscutata heterogama</name>
    <dbReference type="NCBI Taxonomy" id="1316150"/>
    <lineage>
        <taxon>Eukaryota</taxon>
        <taxon>Fungi</taxon>
        <taxon>Fungi incertae sedis</taxon>
        <taxon>Mucoromycota</taxon>
        <taxon>Glomeromycotina</taxon>
        <taxon>Glomeromycetes</taxon>
        <taxon>Diversisporales</taxon>
        <taxon>Gigasporaceae</taxon>
        <taxon>Dentiscutata</taxon>
    </lineage>
</organism>
<evidence type="ECO:0000313" key="1">
    <source>
        <dbReference type="EMBL" id="CAG8675676.1"/>
    </source>
</evidence>
<evidence type="ECO:0000313" key="2">
    <source>
        <dbReference type="Proteomes" id="UP000789702"/>
    </source>
</evidence>
<dbReference type="Proteomes" id="UP000789702">
    <property type="component" value="Unassembled WGS sequence"/>
</dbReference>
<accession>A0ACA9NUB3</accession>